<dbReference type="Gene3D" id="3.40.50.720">
    <property type="entry name" value="NAD(P)-binding Rossmann-like Domain"/>
    <property type="match status" value="1"/>
</dbReference>
<evidence type="ECO:0000256" key="6">
    <source>
        <dbReference type="ARBA" id="ARBA00023002"/>
    </source>
</evidence>
<dbReference type="Proteomes" id="UP000284605">
    <property type="component" value="Unassembled WGS sequence"/>
</dbReference>
<evidence type="ECO:0000256" key="1">
    <source>
        <dbReference type="ARBA" id="ARBA00001947"/>
    </source>
</evidence>
<evidence type="ECO:0000313" key="11">
    <source>
        <dbReference type="Proteomes" id="UP000284605"/>
    </source>
</evidence>
<evidence type="ECO:0000256" key="8">
    <source>
        <dbReference type="RuleBase" id="RU361277"/>
    </source>
</evidence>
<evidence type="ECO:0000256" key="5">
    <source>
        <dbReference type="ARBA" id="ARBA00022833"/>
    </source>
</evidence>
<reference evidence="10 11" key="1">
    <citation type="submission" date="2018-09" db="EMBL/GenBank/DDBJ databases">
        <authorList>
            <person name="Zhu H."/>
        </authorList>
    </citation>
    <scope>NUCLEOTIDE SEQUENCE [LARGE SCALE GENOMIC DNA]</scope>
    <source>
        <strain evidence="10 11">K1W22B-8</strain>
    </source>
</reference>
<proteinExistence type="inferred from homology"/>
<keyword evidence="4 8" id="KW-0479">Metal-binding</keyword>
<dbReference type="InterPro" id="IPR011032">
    <property type="entry name" value="GroES-like_sf"/>
</dbReference>
<dbReference type="RefSeq" id="WP_119782888.1">
    <property type="nucleotide sequence ID" value="NZ_QYUK01000016.1"/>
</dbReference>
<dbReference type="Pfam" id="PF08240">
    <property type="entry name" value="ADH_N"/>
    <property type="match status" value="1"/>
</dbReference>
<dbReference type="Pfam" id="PF00107">
    <property type="entry name" value="ADH_zinc_N"/>
    <property type="match status" value="1"/>
</dbReference>
<feature type="domain" description="Enoyl reductase (ER)" evidence="9">
    <location>
        <begin position="12"/>
        <end position="339"/>
    </location>
</feature>
<sequence>MSFKRAVARTAGQPLTFECVETPKPGPGEVLIAVVACGVCHSDIHAIDGDWDPPASLPVVPGHEVTGHVVALGEGVSHLAVGTPVGVPWMGGACGRCALCLAGMETICPLGEATGYSRDGGYATHVVARADFVIALPPHADLVAIAPILCAGVTTYRALKRSGARPGDFVGIIGAGGLGHVAVQYAKAMGFRPVAVDLAADKLELALRLGAEFAVNGRDDAIAKVSELTGGGLHAAVVTATAPQAFEQAIAMTRPAGTTVFVGLPGGEADRIKVSIGAIANWERSIRGSNVGTRADLAEAVDFALRGLVAAQIETVAFDDANSAVARLRRGEVNGRLVLTMV</sequence>
<dbReference type="InterPro" id="IPR036291">
    <property type="entry name" value="NAD(P)-bd_dom_sf"/>
</dbReference>
<evidence type="ECO:0000256" key="2">
    <source>
        <dbReference type="ARBA" id="ARBA00008072"/>
    </source>
</evidence>
<dbReference type="OrthoDB" id="5295340at2"/>
<dbReference type="Gene3D" id="3.90.180.10">
    <property type="entry name" value="Medium-chain alcohol dehydrogenases, catalytic domain"/>
    <property type="match status" value="1"/>
</dbReference>
<comment type="caution">
    <text evidence="10">The sequence shown here is derived from an EMBL/GenBank/DDBJ whole genome shotgun (WGS) entry which is preliminary data.</text>
</comment>
<gene>
    <name evidence="10" type="ORF">D3874_26665</name>
</gene>
<keyword evidence="6" id="KW-0560">Oxidoreductase</keyword>
<dbReference type="InterPro" id="IPR002328">
    <property type="entry name" value="ADH_Zn_CS"/>
</dbReference>
<dbReference type="GO" id="GO:0008270">
    <property type="term" value="F:zinc ion binding"/>
    <property type="evidence" value="ECO:0007669"/>
    <property type="project" value="InterPro"/>
</dbReference>
<evidence type="ECO:0000256" key="3">
    <source>
        <dbReference type="ARBA" id="ARBA00013190"/>
    </source>
</evidence>
<dbReference type="CDD" id="cd08297">
    <property type="entry name" value="CAD3"/>
    <property type="match status" value="1"/>
</dbReference>
<dbReference type="InterPro" id="IPR013149">
    <property type="entry name" value="ADH-like_C"/>
</dbReference>
<comment type="cofactor">
    <cofactor evidence="1 8">
        <name>Zn(2+)</name>
        <dbReference type="ChEBI" id="CHEBI:29105"/>
    </cofactor>
</comment>
<dbReference type="PANTHER" id="PTHR42940">
    <property type="entry name" value="ALCOHOL DEHYDROGENASE 1-RELATED"/>
    <property type="match status" value="1"/>
</dbReference>
<dbReference type="FunFam" id="3.40.50.720:FF:000039">
    <property type="entry name" value="Alcohol dehydrogenase AdhP"/>
    <property type="match status" value="1"/>
</dbReference>
<protein>
    <recommendedName>
        <fullName evidence="3">alcohol dehydrogenase</fullName>
        <ecNumber evidence="3">1.1.1.1</ecNumber>
    </recommendedName>
</protein>
<name>A0A418VUP5_9PROT</name>
<evidence type="ECO:0000256" key="7">
    <source>
        <dbReference type="ARBA" id="ARBA00023027"/>
    </source>
</evidence>
<dbReference type="PANTHER" id="PTHR42940:SF8">
    <property type="entry name" value="VACUOLAR PROTEIN SORTING-ASSOCIATED PROTEIN 11"/>
    <property type="match status" value="1"/>
</dbReference>
<accession>A0A418VUP5</accession>
<dbReference type="InterPro" id="IPR020843">
    <property type="entry name" value="ER"/>
</dbReference>
<dbReference type="SUPFAM" id="SSF50129">
    <property type="entry name" value="GroES-like"/>
    <property type="match status" value="1"/>
</dbReference>
<dbReference type="EC" id="1.1.1.1" evidence="3"/>
<dbReference type="AlphaFoldDB" id="A0A418VUP5"/>
<organism evidence="10 11">
    <name type="scientific">Oleomonas cavernae</name>
    <dbReference type="NCBI Taxonomy" id="2320859"/>
    <lineage>
        <taxon>Bacteria</taxon>
        <taxon>Pseudomonadati</taxon>
        <taxon>Pseudomonadota</taxon>
        <taxon>Alphaproteobacteria</taxon>
        <taxon>Acetobacterales</taxon>
        <taxon>Acetobacteraceae</taxon>
        <taxon>Oleomonas</taxon>
    </lineage>
</organism>
<keyword evidence="7" id="KW-0520">NAD</keyword>
<dbReference type="GO" id="GO:0004022">
    <property type="term" value="F:alcohol dehydrogenase (NAD+) activity"/>
    <property type="evidence" value="ECO:0007669"/>
    <property type="project" value="UniProtKB-EC"/>
</dbReference>
<dbReference type="SUPFAM" id="SSF51735">
    <property type="entry name" value="NAD(P)-binding Rossmann-fold domains"/>
    <property type="match status" value="1"/>
</dbReference>
<dbReference type="InterPro" id="IPR013154">
    <property type="entry name" value="ADH-like_N"/>
</dbReference>
<keyword evidence="5 8" id="KW-0862">Zinc</keyword>
<evidence type="ECO:0000259" key="9">
    <source>
        <dbReference type="SMART" id="SM00829"/>
    </source>
</evidence>
<comment type="similarity">
    <text evidence="2 8">Belongs to the zinc-containing alcohol dehydrogenase family.</text>
</comment>
<evidence type="ECO:0000313" key="10">
    <source>
        <dbReference type="EMBL" id="RJF80844.1"/>
    </source>
</evidence>
<evidence type="ECO:0000256" key="4">
    <source>
        <dbReference type="ARBA" id="ARBA00022723"/>
    </source>
</evidence>
<dbReference type="SMART" id="SM00829">
    <property type="entry name" value="PKS_ER"/>
    <property type="match status" value="1"/>
</dbReference>
<dbReference type="PROSITE" id="PS00059">
    <property type="entry name" value="ADH_ZINC"/>
    <property type="match status" value="1"/>
</dbReference>
<keyword evidence="11" id="KW-1185">Reference proteome</keyword>
<dbReference type="EMBL" id="QYUK01000016">
    <property type="protein sequence ID" value="RJF80844.1"/>
    <property type="molecule type" value="Genomic_DNA"/>
</dbReference>